<dbReference type="InterPro" id="IPR050097">
    <property type="entry name" value="Ferredoxin-NADP_redctase_2"/>
</dbReference>
<evidence type="ECO:0000256" key="3">
    <source>
        <dbReference type="ARBA" id="ARBA00048132"/>
    </source>
</evidence>
<dbReference type="GO" id="GO:0004791">
    <property type="term" value="F:thioredoxin-disulfide reductase (NADPH) activity"/>
    <property type="evidence" value="ECO:0007669"/>
    <property type="project" value="UniProtKB-EC"/>
</dbReference>
<dbReference type="Proteomes" id="UP000186104">
    <property type="component" value="Chromosome"/>
</dbReference>
<dbReference type="Pfam" id="PF07992">
    <property type="entry name" value="Pyr_redox_2"/>
    <property type="match status" value="1"/>
</dbReference>
<dbReference type="PRINTS" id="PR00469">
    <property type="entry name" value="PNDRDTASEII"/>
</dbReference>
<keyword evidence="1" id="KW-0285">Flavoprotein</keyword>
<sequence>MTQQQNQEKSHNDMPHFDAVVIGGGPAGLQAALTAGRVHRSVLQLDSGDYRNATVTEMHNLIGRDGTAPADLRAAAREELSRYDTITSRTTSVESIARAAEVDGRPRFTVHLADGEEVSTSAVILATGIRDELPNVDGIAESWGGRIANCPFCHGHEFSGQRVGILGAMLATHQALMLGPIASELVVFTQGEDVHDSLRAERIELVDGAVERVAEYDGGLTISCAGGRDVEVSGLFVMPKMHQRAEFVADLERDMGLEISEGGFVRVDERGRTSVPGIYAAGDMAVGPNLPMPMFSVGNAIGGGLAAGATSVADAIMPR</sequence>
<evidence type="ECO:0000256" key="1">
    <source>
        <dbReference type="ARBA" id="ARBA00022630"/>
    </source>
</evidence>
<gene>
    <name evidence="5" type="ORF">BJL86_0280</name>
</gene>
<dbReference type="PANTHER" id="PTHR48105">
    <property type="entry name" value="THIOREDOXIN REDUCTASE 1-RELATED-RELATED"/>
    <property type="match status" value="1"/>
</dbReference>
<dbReference type="InterPro" id="IPR023753">
    <property type="entry name" value="FAD/NAD-binding_dom"/>
</dbReference>
<dbReference type="EMBL" id="CP015961">
    <property type="protein sequence ID" value="ANI91091.1"/>
    <property type="molecule type" value="Genomic_DNA"/>
</dbReference>
<feature type="domain" description="FAD/NAD(P)-binding" evidence="4">
    <location>
        <begin position="18"/>
        <end position="289"/>
    </location>
</feature>
<evidence type="ECO:0000313" key="5">
    <source>
        <dbReference type="EMBL" id="ANI91091.1"/>
    </source>
</evidence>
<comment type="catalytic activity">
    <reaction evidence="3">
        <text>[thioredoxin]-dithiol + NADP(+) = [thioredoxin]-disulfide + NADPH + H(+)</text>
        <dbReference type="Rhea" id="RHEA:20345"/>
        <dbReference type="Rhea" id="RHEA-COMP:10698"/>
        <dbReference type="Rhea" id="RHEA-COMP:10700"/>
        <dbReference type="ChEBI" id="CHEBI:15378"/>
        <dbReference type="ChEBI" id="CHEBI:29950"/>
        <dbReference type="ChEBI" id="CHEBI:50058"/>
        <dbReference type="ChEBI" id="CHEBI:57783"/>
        <dbReference type="ChEBI" id="CHEBI:58349"/>
        <dbReference type="EC" id="1.8.1.9"/>
    </reaction>
</comment>
<protein>
    <submittedName>
        <fullName evidence="5">NADH dehydrogenase</fullName>
    </submittedName>
</protein>
<keyword evidence="2" id="KW-0560">Oxidoreductase</keyword>
<dbReference type="KEGG" id="dtm:BJL86_0280"/>
<evidence type="ECO:0000313" key="6">
    <source>
        <dbReference type="Proteomes" id="UP000186104"/>
    </source>
</evidence>
<proteinExistence type="predicted"/>
<evidence type="ECO:0000259" key="4">
    <source>
        <dbReference type="Pfam" id="PF07992"/>
    </source>
</evidence>
<dbReference type="AlphaFoldDB" id="A0A173LI15"/>
<name>A0A173LI15_9ACTN</name>
<organism evidence="5 6">
    <name type="scientific">Dietzia timorensis</name>
    <dbReference type="NCBI Taxonomy" id="499555"/>
    <lineage>
        <taxon>Bacteria</taxon>
        <taxon>Bacillati</taxon>
        <taxon>Actinomycetota</taxon>
        <taxon>Actinomycetes</taxon>
        <taxon>Mycobacteriales</taxon>
        <taxon>Dietziaceae</taxon>
        <taxon>Dietzia</taxon>
    </lineage>
</organism>
<dbReference type="InterPro" id="IPR036188">
    <property type="entry name" value="FAD/NAD-bd_sf"/>
</dbReference>
<accession>A0A173LI15</accession>
<reference evidence="5 6" key="1">
    <citation type="submission" date="2016-06" db="EMBL/GenBank/DDBJ databases">
        <title>Complete genome sequence of a saline-alkali tolerant type strain Dietzia timorensis ID05-A0528T.</title>
        <authorList>
            <person name="Wu X."/>
        </authorList>
    </citation>
    <scope>NUCLEOTIDE SEQUENCE [LARGE SCALE GENOMIC DNA]</scope>
    <source>
        <strain evidence="5 6">ID05-A0528</strain>
    </source>
</reference>
<dbReference type="RefSeq" id="WP_197487614.1">
    <property type="nucleotide sequence ID" value="NZ_CP015961.1"/>
</dbReference>
<evidence type="ECO:0000256" key="2">
    <source>
        <dbReference type="ARBA" id="ARBA00023002"/>
    </source>
</evidence>
<dbReference type="Gene3D" id="3.50.50.60">
    <property type="entry name" value="FAD/NAD(P)-binding domain"/>
    <property type="match status" value="2"/>
</dbReference>
<dbReference type="STRING" id="499555.BJL86_0280"/>
<dbReference type="PRINTS" id="PR00368">
    <property type="entry name" value="FADPNR"/>
</dbReference>
<dbReference type="SUPFAM" id="SSF51905">
    <property type="entry name" value="FAD/NAD(P)-binding domain"/>
    <property type="match status" value="2"/>
</dbReference>
<keyword evidence="6" id="KW-1185">Reference proteome</keyword>